<keyword evidence="3" id="KW-1185">Reference proteome</keyword>
<evidence type="ECO:0008006" key="4">
    <source>
        <dbReference type="Google" id="ProtNLM"/>
    </source>
</evidence>
<feature type="chain" id="PRO_5014133422" description="Thionin-like protein 2" evidence="1">
    <location>
        <begin position="28"/>
        <end position="75"/>
    </location>
</feature>
<dbReference type="Proteomes" id="UP000233551">
    <property type="component" value="Unassembled WGS sequence"/>
</dbReference>
<comment type="caution">
    <text evidence="2">The sequence shown here is derived from an EMBL/GenBank/DDBJ whole genome shotgun (WGS) entry which is preliminary data.</text>
</comment>
<organism evidence="2 3">
    <name type="scientific">Punica granatum</name>
    <name type="common">Pomegranate</name>
    <dbReference type="NCBI Taxonomy" id="22663"/>
    <lineage>
        <taxon>Eukaryota</taxon>
        <taxon>Viridiplantae</taxon>
        <taxon>Streptophyta</taxon>
        <taxon>Embryophyta</taxon>
        <taxon>Tracheophyta</taxon>
        <taxon>Spermatophyta</taxon>
        <taxon>Magnoliopsida</taxon>
        <taxon>eudicotyledons</taxon>
        <taxon>Gunneridae</taxon>
        <taxon>Pentapetalae</taxon>
        <taxon>rosids</taxon>
        <taxon>malvids</taxon>
        <taxon>Myrtales</taxon>
        <taxon>Lythraceae</taxon>
        <taxon>Punica</taxon>
    </lineage>
</organism>
<dbReference type="EMBL" id="PGOL01005566">
    <property type="protein sequence ID" value="PKI34884.1"/>
    <property type="molecule type" value="Genomic_DNA"/>
</dbReference>
<dbReference type="AlphaFoldDB" id="A0A2I0HT58"/>
<proteinExistence type="predicted"/>
<evidence type="ECO:0000256" key="1">
    <source>
        <dbReference type="SAM" id="SignalP"/>
    </source>
</evidence>
<sequence>MATKTLAISAILILAMILMAFAAIGEAMESQLCMGKCKPLCLTLKRVDVKKCSGACKEFCAKLIYEYDHADSSYD</sequence>
<feature type="signal peptide" evidence="1">
    <location>
        <begin position="1"/>
        <end position="27"/>
    </location>
</feature>
<keyword evidence="1" id="KW-0732">Signal</keyword>
<evidence type="ECO:0000313" key="3">
    <source>
        <dbReference type="Proteomes" id="UP000233551"/>
    </source>
</evidence>
<name>A0A2I0HT58_PUNGR</name>
<accession>A0A2I0HT58</accession>
<protein>
    <recommendedName>
        <fullName evidence="4">Thionin-like protein 2</fullName>
    </recommendedName>
</protein>
<reference evidence="2 3" key="1">
    <citation type="submission" date="2017-11" db="EMBL/GenBank/DDBJ databases">
        <title>De-novo sequencing of pomegranate (Punica granatum L.) genome.</title>
        <authorList>
            <person name="Akparov Z."/>
            <person name="Amiraslanov A."/>
            <person name="Hajiyeva S."/>
            <person name="Abbasov M."/>
            <person name="Kaur K."/>
            <person name="Hamwieh A."/>
            <person name="Solovyev V."/>
            <person name="Salamov A."/>
            <person name="Braich B."/>
            <person name="Kosarev P."/>
            <person name="Mahmoud A."/>
            <person name="Hajiyev E."/>
            <person name="Babayeva S."/>
            <person name="Izzatullayeva V."/>
            <person name="Mammadov A."/>
            <person name="Mammadov A."/>
            <person name="Sharifova S."/>
            <person name="Ojaghi J."/>
            <person name="Eynullazada K."/>
            <person name="Bayramov B."/>
            <person name="Abdulazimova A."/>
            <person name="Shahmuradov I."/>
        </authorList>
    </citation>
    <scope>NUCLEOTIDE SEQUENCE [LARGE SCALE GENOMIC DNA]</scope>
    <source>
        <strain evidence="3">cv. AG2017</strain>
        <tissue evidence="2">Leaf</tissue>
    </source>
</reference>
<evidence type="ECO:0000313" key="2">
    <source>
        <dbReference type="EMBL" id="PKI34884.1"/>
    </source>
</evidence>
<gene>
    <name evidence="2" type="ORF">CRG98_044730</name>
</gene>